<accession>A0ABR7MBT7</accession>
<dbReference type="InterPro" id="IPR013783">
    <property type="entry name" value="Ig-like_fold"/>
</dbReference>
<keyword evidence="3" id="KW-1185">Reference proteome</keyword>
<dbReference type="PANTHER" id="PTHR37833">
    <property type="entry name" value="LIPOPROTEIN-RELATED"/>
    <property type="match status" value="1"/>
</dbReference>
<proteinExistence type="predicted"/>
<comment type="caution">
    <text evidence="2">The sequence shown here is derived from an EMBL/GenBank/DDBJ whole genome shotgun (WGS) entry which is preliminary data.</text>
</comment>
<protein>
    <recommendedName>
        <fullName evidence="4">DUF1573 domain-containing protein</fullName>
    </recommendedName>
</protein>
<reference evidence="2 3" key="1">
    <citation type="submission" date="2016-07" db="EMBL/GenBank/DDBJ databases">
        <title>Genome analysis of Flavihumibacter stibioxidans YS-17.</title>
        <authorList>
            <person name="Shi K."/>
            <person name="Han Y."/>
            <person name="Wang G."/>
        </authorList>
    </citation>
    <scope>NUCLEOTIDE SEQUENCE [LARGE SCALE GENOMIC DNA]</scope>
    <source>
        <strain evidence="2 3">YS-17</strain>
    </source>
</reference>
<gene>
    <name evidence="2" type="ORF">BC349_15570</name>
</gene>
<feature type="signal peptide" evidence="1">
    <location>
        <begin position="1"/>
        <end position="18"/>
    </location>
</feature>
<keyword evidence="1" id="KW-0732">Signal</keyword>
<dbReference type="Gene3D" id="2.60.40.10">
    <property type="entry name" value="Immunoglobulins"/>
    <property type="match status" value="1"/>
</dbReference>
<evidence type="ECO:0000313" key="3">
    <source>
        <dbReference type="Proteomes" id="UP000765802"/>
    </source>
</evidence>
<dbReference type="InterPro" id="IPR011467">
    <property type="entry name" value="DUF1573"/>
</dbReference>
<dbReference type="EMBL" id="MBUA01000028">
    <property type="protein sequence ID" value="MBC6492480.1"/>
    <property type="molecule type" value="Genomic_DNA"/>
</dbReference>
<dbReference type="RefSeq" id="WP_187257803.1">
    <property type="nucleotide sequence ID" value="NZ_JBHULF010000020.1"/>
</dbReference>
<dbReference type="Pfam" id="PF07610">
    <property type="entry name" value="DUF1573"/>
    <property type="match status" value="1"/>
</dbReference>
<sequence length="142" mass="15282">MKKIILFCLLLAGTQALEAQTQQVAGTDPLLITSTYDFGNIRQGRPVTSDIPFTNTGKEALKIENVSASCGCTSPKWSNEPVAPGRQAFITVGYNAAAEGHFEKSVTVYYNGGKTRTFFIKGQVTKPLSPAPVNSSVQLLKQ</sequence>
<feature type="chain" id="PRO_5046697180" description="DUF1573 domain-containing protein" evidence="1">
    <location>
        <begin position="19"/>
        <end position="142"/>
    </location>
</feature>
<organism evidence="2 3">
    <name type="scientific">Flavihumibacter stibioxidans</name>
    <dbReference type="NCBI Taxonomy" id="1834163"/>
    <lineage>
        <taxon>Bacteria</taxon>
        <taxon>Pseudomonadati</taxon>
        <taxon>Bacteroidota</taxon>
        <taxon>Chitinophagia</taxon>
        <taxon>Chitinophagales</taxon>
        <taxon>Chitinophagaceae</taxon>
        <taxon>Flavihumibacter</taxon>
    </lineage>
</organism>
<evidence type="ECO:0008006" key="4">
    <source>
        <dbReference type="Google" id="ProtNLM"/>
    </source>
</evidence>
<dbReference type="PANTHER" id="PTHR37833:SF1">
    <property type="entry name" value="SIGNAL PEPTIDE PROTEIN"/>
    <property type="match status" value="1"/>
</dbReference>
<name>A0ABR7MBT7_9BACT</name>
<evidence type="ECO:0000313" key="2">
    <source>
        <dbReference type="EMBL" id="MBC6492480.1"/>
    </source>
</evidence>
<dbReference type="Proteomes" id="UP000765802">
    <property type="component" value="Unassembled WGS sequence"/>
</dbReference>
<evidence type="ECO:0000256" key="1">
    <source>
        <dbReference type="SAM" id="SignalP"/>
    </source>
</evidence>